<dbReference type="EMBL" id="CAJPEV010000376">
    <property type="protein sequence ID" value="CAG0884625.1"/>
    <property type="molecule type" value="Genomic_DNA"/>
</dbReference>
<dbReference type="PRINTS" id="PR00926">
    <property type="entry name" value="MITOCARRIER"/>
</dbReference>
<dbReference type="InterPro" id="IPR023395">
    <property type="entry name" value="MCP_dom_sf"/>
</dbReference>
<evidence type="ECO:0000256" key="1">
    <source>
        <dbReference type="ARBA" id="ARBA00004141"/>
    </source>
</evidence>
<keyword evidence="5" id="KW-0677">Repeat</keyword>
<organism evidence="9">
    <name type="scientific">Darwinula stevensoni</name>
    <dbReference type="NCBI Taxonomy" id="69355"/>
    <lineage>
        <taxon>Eukaryota</taxon>
        <taxon>Metazoa</taxon>
        <taxon>Ecdysozoa</taxon>
        <taxon>Arthropoda</taxon>
        <taxon>Crustacea</taxon>
        <taxon>Oligostraca</taxon>
        <taxon>Ostracoda</taxon>
        <taxon>Podocopa</taxon>
        <taxon>Podocopida</taxon>
        <taxon>Darwinulocopina</taxon>
        <taxon>Darwinuloidea</taxon>
        <taxon>Darwinulidae</taxon>
        <taxon>Darwinula</taxon>
    </lineage>
</organism>
<keyword evidence="4 7" id="KW-0812">Transmembrane</keyword>
<keyword evidence="3 8" id="KW-0813">Transport</keyword>
<name>A0A7R8X357_9CRUS</name>
<keyword evidence="6 7" id="KW-0472">Membrane</keyword>
<evidence type="ECO:0008006" key="11">
    <source>
        <dbReference type="Google" id="ProtNLM"/>
    </source>
</evidence>
<dbReference type="InterPro" id="IPR002067">
    <property type="entry name" value="MCP"/>
</dbReference>
<dbReference type="PROSITE" id="PS50920">
    <property type="entry name" value="SOLCAR"/>
    <property type="match status" value="2"/>
</dbReference>
<dbReference type="Proteomes" id="UP000677054">
    <property type="component" value="Unassembled WGS sequence"/>
</dbReference>
<dbReference type="OrthoDB" id="18574at2759"/>
<dbReference type="AlphaFoldDB" id="A0A7R8X357"/>
<evidence type="ECO:0000256" key="3">
    <source>
        <dbReference type="ARBA" id="ARBA00022448"/>
    </source>
</evidence>
<dbReference type="Gene3D" id="1.50.40.10">
    <property type="entry name" value="Mitochondrial carrier domain"/>
    <property type="match status" value="1"/>
</dbReference>
<evidence type="ECO:0000256" key="2">
    <source>
        <dbReference type="ARBA" id="ARBA00006375"/>
    </source>
</evidence>
<evidence type="ECO:0000256" key="4">
    <source>
        <dbReference type="ARBA" id="ARBA00022692"/>
    </source>
</evidence>
<proteinExistence type="inferred from homology"/>
<keyword evidence="10" id="KW-1185">Reference proteome</keyword>
<dbReference type="SUPFAM" id="SSF103506">
    <property type="entry name" value="Mitochondrial carrier"/>
    <property type="match status" value="1"/>
</dbReference>
<dbReference type="InterPro" id="IPR018108">
    <property type="entry name" value="MCP_transmembrane"/>
</dbReference>
<dbReference type="PANTHER" id="PTHR24089">
    <property type="entry name" value="SOLUTE CARRIER FAMILY 25"/>
    <property type="match status" value="1"/>
</dbReference>
<comment type="subcellular location">
    <subcellularLocation>
        <location evidence="1">Membrane</location>
        <topology evidence="1">Multi-pass membrane protein</topology>
    </subcellularLocation>
</comment>
<dbReference type="PROSITE" id="PS51257">
    <property type="entry name" value="PROKAR_LIPOPROTEIN"/>
    <property type="match status" value="1"/>
</dbReference>
<evidence type="ECO:0000256" key="7">
    <source>
        <dbReference type="PROSITE-ProRule" id="PRU00282"/>
    </source>
</evidence>
<protein>
    <recommendedName>
        <fullName evidence="11">Mitochondrial thiamine pyrophosphate carrier</fullName>
    </recommendedName>
</protein>
<sequence length="316" mass="35150">MVGYDPKEKTKALSKAQYGLAGATTGCVTRALLQPLDVLKIRFQVLIFLEARSLLQLEPVRSGMVAGKYVGMFHAMRVIVQEEGLIALWKGHASGQVLSGIFGIMHVSTNAEFWLQLLSYEILTKEAWTRYPRETNRVAINLACGGSAGIIATVASFPFDVVRTRFVSQGEPKVSLIYTGMIPAFSGLLREGGVMAMYKGLRPTLLMIAPYSALQFAFYQLLVDLWRHLQRQPDHGSLDMVGSLVCGSLSGVSARTFTHPLDVMKKRLQVQGFEEARRPFGKVGFFHTCTDLINCLYYPRHPHFLKSRNFAGVTKN</sequence>
<accession>A0A7R8X357</accession>
<comment type="similarity">
    <text evidence="2 8">Belongs to the mitochondrial carrier (TC 2.A.29) family.</text>
</comment>
<dbReference type="GO" id="GO:0055085">
    <property type="term" value="P:transmembrane transport"/>
    <property type="evidence" value="ECO:0007669"/>
    <property type="project" value="InterPro"/>
</dbReference>
<feature type="repeat" description="Solcar" evidence="7">
    <location>
        <begin position="136"/>
        <end position="225"/>
    </location>
</feature>
<evidence type="ECO:0000313" key="10">
    <source>
        <dbReference type="Proteomes" id="UP000677054"/>
    </source>
</evidence>
<evidence type="ECO:0000256" key="8">
    <source>
        <dbReference type="RuleBase" id="RU000488"/>
    </source>
</evidence>
<gene>
    <name evidence="9" type="ORF">DSTB1V02_LOCUS3086</name>
</gene>
<reference evidence="9" key="1">
    <citation type="submission" date="2020-11" db="EMBL/GenBank/DDBJ databases">
        <authorList>
            <person name="Tran Van P."/>
        </authorList>
    </citation>
    <scope>NUCLEOTIDE SEQUENCE</scope>
</reference>
<evidence type="ECO:0000256" key="5">
    <source>
        <dbReference type="ARBA" id="ARBA00022737"/>
    </source>
</evidence>
<dbReference type="Pfam" id="PF00153">
    <property type="entry name" value="Mito_carr"/>
    <property type="match status" value="3"/>
</dbReference>
<evidence type="ECO:0000313" key="9">
    <source>
        <dbReference type="EMBL" id="CAD7243153.1"/>
    </source>
</evidence>
<dbReference type="GO" id="GO:0016020">
    <property type="term" value="C:membrane"/>
    <property type="evidence" value="ECO:0007669"/>
    <property type="project" value="UniProtKB-SubCell"/>
</dbReference>
<dbReference type="EMBL" id="LR899893">
    <property type="protein sequence ID" value="CAD7243153.1"/>
    <property type="molecule type" value="Genomic_DNA"/>
</dbReference>
<feature type="repeat" description="Solcar" evidence="7">
    <location>
        <begin position="13"/>
        <end position="116"/>
    </location>
</feature>
<evidence type="ECO:0000256" key="6">
    <source>
        <dbReference type="ARBA" id="ARBA00023136"/>
    </source>
</evidence>